<reference evidence="6" key="1">
    <citation type="submission" date="2014-03" db="EMBL/GenBank/DDBJ databases">
        <authorList>
            <person name="Aksoy S."/>
            <person name="Warren W."/>
            <person name="Wilson R.K."/>
        </authorList>
    </citation>
    <scope>NUCLEOTIDE SEQUENCE [LARGE SCALE GENOMIC DNA]</scope>
    <source>
        <strain evidence="6">IAEA</strain>
    </source>
</reference>
<dbReference type="PANTHER" id="PTHR10196:SF69">
    <property type="entry name" value="GLYCEROL KINASE"/>
    <property type="match status" value="1"/>
</dbReference>
<dbReference type="SUPFAM" id="SSF53067">
    <property type="entry name" value="Actin-like ATPase domain"/>
    <property type="match status" value="1"/>
</dbReference>
<dbReference type="Gene3D" id="3.30.420.40">
    <property type="match status" value="1"/>
</dbReference>
<dbReference type="InterPro" id="IPR043129">
    <property type="entry name" value="ATPase_NBD"/>
</dbReference>
<organism evidence="5 6">
    <name type="scientific">Glossina pallidipes</name>
    <name type="common">Tsetse fly</name>
    <dbReference type="NCBI Taxonomy" id="7398"/>
    <lineage>
        <taxon>Eukaryota</taxon>
        <taxon>Metazoa</taxon>
        <taxon>Ecdysozoa</taxon>
        <taxon>Arthropoda</taxon>
        <taxon>Hexapoda</taxon>
        <taxon>Insecta</taxon>
        <taxon>Pterygota</taxon>
        <taxon>Neoptera</taxon>
        <taxon>Endopterygota</taxon>
        <taxon>Diptera</taxon>
        <taxon>Brachycera</taxon>
        <taxon>Muscomorpha</taxon>
        <taxon>Hippoboscoidea</taxon>
        <taxon>Glossinidae</taxon>
        <taxon>Glossina</taxon>
    </lineage>
</organism>
<name>A0A1A9Z0L8_GLOPL</name>
<dbReference type="Pfam" id="PF00370">
    <property type="entry name" value="FGGY_N"/>
    <property type="match status" value="1"/>
</dbReference>
<evidence type="ECO:0000256" key="1">
    <source>
        <dbReference type="ARBA" id="ARBA00009156"/>
    </source>
</evidence>
<keyword evidence="2" id="KW-0808">Transferase</keyword>
<keyword evidence="6" id="KW-1185">Reference proteome</keyword>
<evidence type="ECO:0000313" key="5">
    <source>
        <dbReference type="EnsemblMetazoa" id="GPAI000376-PA"/>
    </source>
</evidence>
<proteinExistence type="inferred from homology"/>
<dbReference type="PANTHER" id="PTHR10196">
    <property type="entry name" value="SUGAR KINASE"/>
    <property type="match status" value="1"/>
</dbReference>
<evidence type="ECO:0000259" key="4">
    <source>
        <dbReference type="Pfam" id="PF00370"/>
    </source>
</evidence>
<evidence type="ECO:0000313" key="6">
    <source>
        <dbReference type="Proteomes" id="UP000092445"/>
    </source>
</evidence>
<comment type="similarity">
    <text evidence="1">Belongs to the FGGY kinase family.</text>
</comment>
<dbReference type="GO" id="GO:0005739">
    <property type="term" value="C:mitochondrion"/>
    <property type="evidence" value="ECO:0007669"/>
    <property type="project" value="TreeGrafter"/>
</dbReference>
<dbReference type="InterPro" id="IPR018484">
    <property type="entry name" value="FGGY_N"/>
</dbReference>
<dbReference type="Proteomes" id="UP000092445">
    <property type="component" value="Unassembled WGS sequence"/>
</dbReference>
<dbReference type="STRING" id="7398.A0A1A9Z0L8"/>
<dbReference type="VEuPathDB" id="VectorBase:GPAI000376"/>
<reference evidence="5" key="2">
    <citation type="submission" date="2020-05" db="UniProtKB">
        <authorList>
            <consortium name="EnsemblMetazoa"/>
        </authorList>
    </citation>
    <scope>IDENTIFICATION</scope>
    <source>
        <strain evidence="5">IAEA</strain>
    </source>
</reference>
<sequence length="315" mass="34959">MPKCYGSFGPLIGVIYVNNTHCRFLVYSAKNAEVLTFHELKLKQIVHNAGWMEYDPTEIWKHTLECIEVAYKNLVILEISPYDIIAVGICSVRGTTVIWDSTTGASLYNAIGWTDCRCTSQLKTILNNVKYNVNYLRPRSGLPLSTCFGALKIEWLMDNVTSVPNHITKRTLCCDTLDSWLLWSSMVMPAAIIAPKPAGEVVCGLSSMKPTISAMNCIKLLFSAYSPPKSKRSLIFFQSQVTASRLKACNLLAARPHSAFNILDEQEEDIIELSPKNVFNTSTTLSLELISGFIRNSSFNHLTVAPALLIAPSKA</sequence>
<evidence type="ECO:0000256" key="2">
    <source>
        <dbReference type="ARBA" id="ARBA00022679"/>
    </source>
</evidence>
<dbReference type="EnsemblMetazoa" id="GPAI000376-RA">
    <property type="protein sequence ID" value="GPAI000376-PA"/>
    <property type="gene ID" value="GPAI000376"/>
</dbReference>
<accession>A0A1A9Z0L8</accession>
<keyword evidence="3" id="KW-0418">Kinase</keyword>
<dbReference type="AlphaFoldDB" id="A0A1A9Z0L8"/>
<evidence type="ECO:0000256" key="3">
    <source>
        <dbReference type="ARBA" id="ARBA00022777"/>
    </source>
</evidence>
<feature type="domain" description="Carbohydrate kinase FGGY N-terminal" evidence="4">
    <location>
        <begin position="20"/>
        <end position="183"/>
    </location>
</feature>
<dbReference type="GO" id="GO:0005975">
    <property type="term" value="P:carbohydrate metabolic process"/>
    <property type="evidence" value="ECO:0007669"/>
    <property type="project" value="InterPro"/>
</dbReference>
<dbReference type="GO" id="GO:0016301">
    <property type="term" value="F:kinase activity"/>
    <property type="evidence" value="ECO:0007669"/>
    <property type="project" value="UniProtKB-KW"/>
</dbReference>
<protein>
    <recommendedName>
        <fullName evidence="4">Carbohydrate kinase FGGY N-terminal domain-containing protein</fullName>
    </recommendedName>
</protein>